<protein>
    <recommendedName>
        <fullName evidence="4">BTB/POZ domain-containing protein</fullName>
    </recommendedName>
</protein>
<evidence type="ECO:0000313" key="3">
    <source>
        <dbReference type="Proteomes" id="UP000186601"/>
    </source>
</evidence>
<feature type="region of interest" description="Disordered" evidence="1">
    <location>
        <begin position="1"/>
        <end position="20"/>
    </location>
</feature>
<dbReference type="InterPro" id="IPR011333">
    <property type="entry name" value="SKP1/BTB/POZ_sf"/>
</dbReference>
<reference evidence="2 3" key="1">
    <citation type="submission" date="2018-02" db="EMBL/GenBank/DDBJ databases">
        <title>Genome sequence of the basidiomycete white-rot fungus Phlebia centrifuga.</title>
        <authorList>
            <person name="Granchi Z."/>
            <person name="Peng M."/>
            <person name="de Vries R.P."/>
            <person name="Hilden K."/>
            <person name="Makela M.R."/>
            <person name="Grigoriev I."/>
            <person name="Riley R."/>
        </authorList>
    </citation>
    <scope>NUCLEOTIDE SEQUENCE [LARGE SCALE GENOMIC DNA]</scope>
    <source>
        <strain evidence="2 3">FBCC195</strain>
    </source>
</reference>
<dbReference type="OrthoDB" id="3357985at2759"/>
<dbReference type="STRING" id="98765.A0A2R6NRB6"/>
<accession>A0A2R6NRB6</accession>
<dbReference type="AlphaFoldDB" id="A0A2R6NRB6"/>
<evidence type="ECO:0000313" key="2">
    <source>
        <dbReference type="EMBL" id="PSR75184.1"/>
    </source>
</evidence>
<sequence length="264" mass="29603">MFELSQPESTEGPLHFPLDGGRDLASTPVIEVTEDGRTLDSLLRICYPVRPPALDQMWHVEQVLEAATKYQMDWALHSTREALSRIAEEEPISVYAVACRYGLHVETSQAAQFSLSLPVTTVIDSLIHEGVAGEPFRVLMKYRSECQAAALSATETWLWTINMPKQFWTTHSCCTRTTVRDRTGRVYHVQPWWIRYITMVAKALRDTPSEDVVDVREALGLYMSDGRGTCGRCLSVAVDHITAFATKLSEEIAEGIAKIPFPSL</sequence>
<gene>
    <name evidence="2" type="ORF">PHLCEN_2v9274</name>
</gene>
<evidence type="ECO:0000256" key="1">
    <source>
        <dbReference type="SAM" id="MobiDB-lite"/>
    </source>
</evidence>
<dbReference type="EMBL" id="MLYV02000921">
    <property type="protein sequence ID" value="PSR75184.1"/>
    <property type="molecule type" value="Genomic_DNA"/>
</dbReference>
<comment type="caution">
    <text evidence="2">The sequence shown here is derived from an EMBL/GenBank/DDBJ whole genome shotgun (WGS) entry which is preliminary data.</text>
</comment>
<name>A0A2R6NRB6_9APHY</name>
<keyword evidence="3" id="KW-1185">Reference proteome</keyword>
<dbReference type="Gene3D" id="3.30.710.10">
    <property type="entry name" value="Potassium Channel Kv1.1, Chain A"/>
    <property type="match status" value="1"/>
</dbReference>
<proteinExistence type="predicted"/>
<organism evidence="2 3">
    <name type="scientific">Hermanssonia centrifuga</name>
    <dbReference type="NCBI Taxonomy" id="98765"/>
    <lineage>
        <taxon>Eukaryota</taxon>
        <taxon>Fungi</taxon>
        <taxon>Dikarya</taxon>
        <taxon>Basidiomycota</taxon>
        <taxon>Agaricomycotina</taxon>
        <taxon>Agaricomycetes</taxon>
        <taxon>Polyporales</taxon>
        <taxon>Meruliaceae</taxon>
        <taxon>Hermanssonia</taxon>
    </lineage>
</organism>
<dbReference type="Proteomes" id="UP000186601">
    <property type="component" value="Unassembled WGS sequence"/>
</dbReference>
<evidence type="ECO:0008006" key="4">
    <source>
        <dbReference type="Google" id="ProtNLM"/>
    </source>
</evidence>